<evidence type="ECO:0000256" key="7">
    <source>
        <dbReference type="ARBA" id="ARBA00023235"/>
    </source>
</evidence>
<dbReference type="CDD" id="cd00398">
    <property type="entry name" value="Aldolase_II"/>
    <property type="match status" value="1"/>
</dbReference>
<dbReference type="PANTHER" id="PTHR22789">
    <property type="entry name" value="FUCULOSE PHOSPHATE ALDOLASE"/>
    <property type="match status" value="1"/>
</dbReference>
<keyword evidence="5" id="KW-0479">Metal-binding</keyword>
<evidence type="ECO:0000256" key="6">
    <source>
        <dbReference type="ARBA" id="ARBA00022833"/>
    </source>
</evidence>
<dbReference type="SMART" id="SM01007">
    <property type="entry name" value="Aldolase_II"/>
    <property type="match status" value="1"/>
</dbReference>
<keyword evidence="6" id="KW-0862">Zinc</keyword>
<dbReference type="InterPro" id="IPR001303">
    <property type="entry name" value="Aldolase_II/adducin_N"/>
</dbReference>
<evidence type="ECO:0000313" key="11">
    <source>
        <dbReference type="Proteomes" id="UP000763088"/>
    </source>
</evidence>
<comment type="cofactor">
    <cofactor evidence="2">
        <name>Zn(2+)</name>
        <dbReference type="ChEBI" id="CHEBI:29105"/>
    </cofactor>
</comment>
<evidence type="ECO:0000256" key="2">
    <source>
        <dbReference type="ARBA" id="ARBA00001947"/>
    </source>
</evidence>
<dbReference type="Proteomes" id="UP000763088">
    <property type="component" value="Unassembled WGS sequence"/>
</dbReference>
<dbReference type="PANTHER" id="PTHR22789:SF8">
    <property type="entry name" value="L-RIBULOSE-5-PHOSPHATE 4-EPIMERASE SGBE"/>
    <property type="match status" value="1"/>
</dbReference>
<dbReference type="SUPFAM" id="SSF53639">
    <property type="entry name" value="AraD/HMP-PK domain-like"/>
    <property type="match status" value="1"/>
</dbReference>
<proteinExistence type="inferred from homology"/>
<keyword evidence="7" id="KW-0413">Isomerase</keyword>
<dbReference type="EMBL" id="SUYD01000013">
    <property type="protein sequence ID" value="MBE6266931.1"/>
    <property type="molecule type" value="Genomic_DNA"/>
</dbReference>
<dbReference type="NCBIfam" id="NF006047">
    <property type="entry name" value="PRK08193.1"/>
    <property type="match status" value="1"/>
</dbReference>
<gene>
    <name evidence="10" type="ORF">E7102_10790</name>
</gene>
<accession>A0A928GI78</accession>
<dbReference type="Pfam" id="PF00596">
    <property type="entry name" value="Aldolase_II"/>
    <property type="match status" value="1"/>
</dbReference>
<dbReference type="GO" id="GO:0019323">
    <property type="term" value="P:pentose catabolic process"/>
    <property type="evidence" value="ECO:0007669"/>
    <property type="project" value="TreeGrafter"/>
</dbReference>
<evidence type="ECO:0000256" key="5">
    <source>
        <dbReference type="ARBA" id="ARBA00022723"/>
    </source>
</evidence>
<dbReference type="InterPro" id="IPR050197">
    <property type="entry name" value="Aldolase_class_II_sugar_metab"/>
</dbReference>
<sequence length="236" mass="26394">MLEELKEKVFKANLDLVKQNLVIFTWGNVSGIDREKGLVVIKPSGVDYDVMKASDMVVVDLNTGKVVEGDLNPSSDTPTHLVLYRNFPNIQGVVHTHSTYATAFAQAGRDIPNIGTTHADYFYKDIPCTRDMTEDEVKGNYELETGNVIVDEILNIRKINPDHTPAVLVKNHGPFSWGTSPDNAVYNAKVMEQCAKMAFVAFSVNPELTMNPLLIEKHYMRKHGPNAYYGQKGQKH</sequence>
<comment type="similarity">
    <text evidence="3">Belongs to the aldolase class II family. AraD/FucA subfamily.</text>
</comment>
<keyword evidence="8" id="KW-0119">Carbohydrate metabolism</keyword>
<comment type="caution">
    <text evidence="10">The sequence shown here is derived from an EMBL/GenBank/DDBJ whole genome shotgun (WGS) entry which is preliminary data.</text>
</comment>
<evidence type="ECO:0000256" key="1">
    <source>
        <dbReference type="ARBA" id="ARBA00001726"/>
    </source>
</evidence>
<evidence type="ECO:0000256" key="8">
    <source>
        <dbReference type="ARBA" id="ARBA00023277"/>
    </source>
</evidence>
<dbReference type="AlphaFoldDB" id="A0A928GI78"/>
<evidence type="ECO:0000256" key="4">
    <source>
        <dbReference type="ARBA" id="ARBA00013186"/>
    </source>
</evidence>
<reference evidence="10" key="1">
    <citation type="submission" date="2019-04" db="EMBL/GenBank/DDBJ databases">
        <title>Evolution of Biomass-Degrading Anaerobic Consortia Revealed by Metagenomics.</title>
        <authorList>
            <person name="Peng X."/>
        </authorList>
    </citation>
    <scope>NUCLEOTIDE SEQUENCE</scope>
    <source>
        <strain evidence="10">SIG141</strain>
    </source>
</reference>
<dbReference type="GO" id="GO:0008742">
    <property type="term" value="F:L-ribulose-phosphate 4-epimerase activity"/>
    <property type="evidence" value="ECO:0007669"/>
    <property type="project" value="UniProtKB-EC"/>
</dbReference>
<dbReference type="GO" id="GO:0046872">
    <property type="term" value="F:metal ion binding"/>
    <property type="evidence" value="ECO:0007669"/>
    <property type="project" value="UniProtKB-KW"/>
</dbReference>
<comment type="catalytic activity">
    <reaction evidence="1">
        <text>L-ribulose 5-phosphate = D-xylulose 5-phosphate</text>
        <dbReference type="Rhea" id="RHEA:22368"/>
        <dbReference type="ChEBI" id="CHEBI:57737"/>
        <dbReference type="ChEBI" id="CHEBI:58226"/>
        <dbReference type="EC" id="5.1.3.4"/>
    </reaction>
</comment>
<organism evidence="10 11">
    <name type="scientific">Xylanibacter ruminicola</name>
    <name type="common">Prevotella ruminicola</name>
    <dbReference type="NCBI Taxonomy" id="839"/>
    <lineage>
        <taxon>Bacteria</taxon>
        <taxon>Pseudomonadati</taxon>
        <taxon>Bacteroidota</taxon>
        <taxon>Bacteroidia</taxon>
        <taxon>Bacteroidales</taxon>
        <taxon>Prevotellaceae</taxon>
        <taxon>Xylanibacter</taxon>
    </lineage>
</organism>
<dbReference type="GO" id="GO:0016832">
    <property type="term" value="F:aldehyde-lyase activity"/>
    <property type="evidence" value="ECO:0007669"/>
    <property type="project" value="TreeGrafter"/>
</dbReference>
<evidence type="ECO:0000259" key="9">
    <source>
        <dbReference type="SMART" id="SM01007"/>
    </source>
</evidence>
<dbReference type="NCBIfam" id="NF009003">
    <property type="entry name" value="PRK12348.1"/>
    <property type="match status" value="1"/>
</dbReference>
<protein>
    <recommendedName>
        <fullName evidence="4">L-ribulose-5-phosphate 4-epimerase</fullName>
        <ecNumber evidence="4">5.1.3.4</ecNumber>
    </recommendedName>
</protein>
<evidence type="ECO:0000313" key="10">
    <source>
        <dbReference type="EMBL" id="MBE6266931.1"/>
    </source>
</evidence>
<dbReference type="Gene3D" id="3.40.225.10">
    <property type="entry name" value="Class II aldolase/adducin N-terminal domain"/>
    <property type="match status" value="1"/>
</dbReference>
<dbReference type="EC" id="5.1.3.4" evidence="4"/>
<feature type="domain" description="Class II aldolase/adducin N-terminal" evidence="9">
    <location>
        <begin position="7"/>
        <end position="199"/>
    </location>
</feature>
<dbReference type="GO" id="GO:0005829">
    <property type="term" value="C:cytosol"/>
    <property type="evidence" value="ECO:0007669"/>
    <property type="project" value="TreeGrafter"/>
</dbReference>
<evidence type="ECO:0000256" key="3">
    <source>
        <dbReference type="ARBA" id="ARBA00010037"/>
    </source>
</evidence>
<dbReference type="InterPro" id="IPR036409">
    <property type="entry name" value="Aldolase_II/adducin_N_sf"/>
</dbReference>
<dbReference type="FunFam" id="3.40.225.10:FF:000001">
    <property type="entry name" value="L-ribulose-5-phosphate 4-epimerase UlaF"/>
    <property type="match status" value="1"/>
</dbReference>
<name>A0A928GI78_XYLRU</name>